<name>A0A660S5K8_UNCT6</name>
<comment type="cofactor">
    <cofactor evidence="1">
        <name>[4Fe-4S] cluster</name>
        <dbReference type="ChEBI" id="CHEBI:49883"/>
    </cofactor>
</comment>
<evidence type="ECO:0000256" key="6">
    <source>
        <dbReference type="ARBA" id="ARBA00023014"/>
    </source>
</evidence>
<gene>
    <name evidence="9" type="primary">vorD</name>
    <name evidence="9" type="ORF">DRP44_08580</name>
</gene>
<keyword evidence="9" id="KW-0560">Oxidoreductase</keyword>
<evidence type="ECO:0000256" key="1">
    <source>
        <dbReference type="ARBA" id="ARBA00001966"/>
    </source>
</evidence>
<dbReference type="PROSITE" id="PS00198">
    <property type="entry name" value="4FE4S_FER_1"/>
    <property type="match status" value="1"/>
</dbReference>
<keyword evidence="6" id="KW-0411">Iron-sulfur</keyword>
<dbReference type="EC" id="1.2.7.7" evidence="9"/>
<dbReference type="SUPFAM" id="SSF54862">
    <property type="entry name" value="4Fe-4S ferredoxins"/>
    <property type="match status" value="1"/>
</dbReference>
<dbReference type="InterPro" id="IPR011898">
    <property type="entry name" value="PorD_KorD"/>
</dbReference>
<evidence type="ECO:0000256" key="5">
    <source>
        <dbReference type="ARBA" id="ARBA00023004"/>
    </source>
</evidence>
<dbReference type="PANTHER" id="PTHR43724">
    <property type="entry name" value="PYRUVATE SYNTHASE SUBUNIT PORD"/>
    <property type="match status" value="1"/>
</dbReference>
<feature type="region of interest" description="Disordered" evidence="7">
    <location>
        <begin position="1"/>
        <end position="22"/>
    </location>
</feature>
<evidence type="ECO:0000313" key="9">
    <source>
        <dbReference type="EMBL" id="RKX64252.1"/>
    </source>
</evidence>
<accession>A0A660S5K8</accession>
<dbReference type="AlphaFoldDB" id="A0A660S5K8"/>
<dbReference type="Gene3D" id="3.30.70.20">
    <property type="match status" value="1"/>
</dbReference>
<reference evidence="9 10" key="1">
    <citation type="submission" date="2018-06" db="EMBL/GenBank/DDBJ databases">
        <title>Extensive metabolic versatility and redundancy in microbially diverse, dynamic hydrothermal sediments.</title>
        <authorList>
            <person name="Dombrowski N."/>
            <person name="Teske A."/>
            <person name="Baker B.J."/>
        </authorList>
    </citation>
    <scope>NUCLEOTIDE SEQUENCE [LARGE SCALE GENOMIC DNA]</scope>
    <source>
        <strain evidence="9">B35_G9</strain>
    </source>
</reference>
<evidence type="ECO:0000313" key="10">
    <source>
        <dbReference type="Proteomes" id="UP000282321"/>
    </source>
</evidence>
<keyword evidence="5" id="KW-0408">Iron</keyword>
<dbReference type="InterPro" id="IPR017900">
    <property type="entry name" value="4Fe4S_Fe_S_CS"/>
</dbReference>
<evidence type="ECO:0000259" key="8">
    <source>
        <dbReference type="PROSITE" id="PS51379"/>
    </source>
</evidence>
<proteinExistence type="predicted"/>
<keyword evidence="4" id="KW-0677">Repeat</keyword>
<dbReference type="Proteomes" id="UP000282321">
    <property type="component" value="Unassembled WGS sequence"/>
</dbReference>
<evidence type="ECO:0000256" key="7">
    <source>
        <dbReference type="SAM" id="MobiDB-lite"/>
    </source>
</evidence>
<dbReference type="EMBL" id="QNBC01000179">
    <property type="protein sequence ID" value="RKX64252.1"/>
    <property type="molecule type" value="Genomic_DNA"/>
</dbReference>
<dbReference type="PANTHER" id="PTHR43724:SF1">
    <property type="entry name" value="PYRUVATE SYNTHASE SUBUNIT PORD"/>
    <property type="match status" value="1"/>
</dbReference>
<dbReference type="PROSITE" id="PS51379">
    <property type="entry name" value="4FE4S_FER_2"/>
    <property type="match status" value="2"/>
</dbReference>
<comment type="caution">
    <text evidence="9">The sequence shown here is derived from an EMBL/GenBank/DDBJ whole genome shotgun (WGS) entry which is preliminary data.</text>
</comment>
<dbReference type="GO" id="GO:0051539">
    <property type="term" value="F:4 iron, 4 sulfur cluster binding"/>
    <property type="evidence" value="ECO:0007669"/>
    <property type="project" value="UniProtKB-KW"/>
</dbReference>
<organism evidence="9 10">
    <name type="scientific">candidate division TA06 bacterium</name>
    <dbReference type="NCBI Taxonomy" id="2250710"/>
    <lineage>
        <taxon>Bacteria</taxon>
        <taxon>Bacteria division TA06</taxon>
    </lineage>
</organism>
<evidence type="ECO:0000256" key="3">
    <source>
        <dbReference type="ARBA" id="ARBA00022723"/>
    </source>
</evidence>
<dbReference type="GO" id="GO:0046872">
    <property type="term" value="F:metal ion binding"/>
    <property type="evidence" value="ECO:0007669"/>
    <property type="project" value="UniProtKB-KW"/>
</dbReference>
<dbReference type="InterPro" id="IPR017896">
    <property type="entry name" value="4Fe4S_Fe-S-bd"/>
</dbReference>
<dbReference type="GO" id="GO:0043807">
    <property type="term" value="F:3-methyl-2-oxobutanoate dehydrogenase (ferredoxin) activity"/>
    <property type="evidence" value="ECO:0007669"/>
    <property type="project" value="UniProtKB-EC"/>
</dbReference>
<protein>
    <submittedName>
        <fullName evidence="9">2-ketoisovalerate ferredoxin oxidoreductase</fullName>
        <ecNumber evidence="9">1.2.7.7</ecNumber>
    </submittedName>
</protein>
<evidence type="ECO:0000256" key="4">
    <source>
        <dbReference type="ARBA" id="ARBA00022737"/>
    </source>
</evidence>
<keyword evidence="2" id="KW-0004">4Fe-4S</keyword>
<feature type="domain" description="4Fe-4S ferredoxin-type" evidence="8">
    <location>
        <begin position="37"/>
        <end position="66"/>
    </location>
</feature>
<dbReference type="NCBIfam" id="TIGR02179">
    <property type="entry name" value="PorD_KorD"/>
    <property type="match status" value="1"/>
</dbReference>
<feature type="domain" description="4Fe-4S ferredoxin-type" evidence="8">
    <location>
        <begin position="68"/>
        <end position="97"/>
    </location>
</feature>
<keyword evidence="3" id="KW-0479">Metal-binding</keyword>
<evidence type="ECO:0000256" key="2">
    <source>
        <dbReference type="ARBA" id="ARBA00022485"/>
    </source>
</evidence>
<sequence length="99" mass="11228">MKHDDKDIKIKGASDMPEMPASLGSMAHNKTASWRNLKPVIDESKCIKCFICWKFCPDAAIDFIDENTPPKINYDYCKGCGICAHECPVKCIEMVEEER</sequence>
<dbReference type="Pfam" id="PF14697">
    <property type="entry name" value="Fer4_21"/>
    <property type="match status" value="1"/>
</dbReference>
<feature type="compositionally biased region" description="Basic and acidic residues" evidence="7">
    <location>
        <begin position="1"/>
        <end position="12"/>
    </location>
</feature>